<dbReference type="Proteomes" id="UP000032430">
    <property type="component" value="Chromosome I"/>
</dbReference>
<dbReference type="KEGG" id="lfa:LFA_3439"/>
<dbReference type="OrthoDB" id="5652981at2"/>
<reference evidence="2" key="1">
    <citation type="submission" date="2014-09" db="EMBL/GenBank/DDBJ databases">
        <authorList>
            <person name="Gomez-Valero L."/>
        </authorList>
    </citation>
    <scope>NUCLEOTIDE SEQUENCE [LARGE SCALE GENOMIC DNA]</scope>
    <source>
        <strain evidence="2">ATCC700992</strain>
    </source>
</reference>
<organism evidence="1 2">
    <name type="scientific">Legionella fallonii LLAP-10</name>
    <dbReference type="NCBI Taxonomy" id="1212491"/>
    <lineage>
        <taxon>Bacteria</taxon>
        <taxon>Pseudomonadati</taxon>
        <taxon>Pseudomonadota</taxon>
        <taxon>Gammaproteobacteria</taxon>
        <taxon>Legionellales</taxon>
        <taxon>Legionellaceae</taxon>
        <taxon>Legionella</taxon>
    </lineage>
</organism>
<dbReference type="HOGENOM" id="CLU_241472_0_0_6"/>
<accession>A0A098GBC0</accession>
<protein>
    <submittedName>
        <fullName evidence="1">Uncharacterized protein</fullName>
    </submittedName>
</protein>
<name>A0A098GBC0_9GAMM</name>
<proteinExistence type="predicted"/>
<dbReference type="STRING" id="1212491.LFA_3439"/>
<keyword evidence="2" id="KW-1185">Reference proteome</keyword>
<dbReference type="EMBL" id="LN614827">
    <property type="protein sequence ID" value="CEG58771.1"/>
    <property type="molecule type" value="Genomic_DNA"/>
</dbReference>
<evidence type="ECO:0000313" key="1">
    <source>
        <dbReference type="EMBL" id="CEG58771.1"/>
    </source>
</evidence>
<evidence type="ECO:0000313" key="2">
    <source>
        <dbReference type="Proteomes" id="UP000032430"/>
    </source>
</evidence>
<sequence>MAISSLPTNAQAIYMQFLKNKALKMAKHNIKRIPMDPQGRMLIDISFTAQDIQKIKMLDTSIDEKIWANLVGQNTTVSLDIKGDKKLKKEFDQKLLDALKKEDPERYTAIHKALETTPKGSIIALQQEFDFHLRLASRVYQKAVDELGLKEVELKQAHRAAMHRVNEDVTQAYAAALKKAYQGNKIDLGILNSELDKARKAITPLAHQYLREEIIKSTKVTFNEKSFNQPLRELAEKMTATPNDLLHTDNESGLATWIEGSEVTSHDRGEGEKHLASRHIVTHSYDSKTGKINPHPHARNQIRVPSLDAKNTEESEEWHVEDVYNKIATLAERYDLGEQDVRPNKAFIYNLHTSLYHLMDDHFNENMQTQGAKQIIEGAHRYNASLLETASILNTQVPPLCFVQNIPINGFGSALGYGSLQRELVEEASLMSEIALLHTVYKTATVSEQKAIDSVIDEYKKYLATPQRTSAFCASKEGKNAIGMIQAIKTEWKKAPIVPQADVVANATACLRNLIAHNMHFDKEYAKLTQSLSVLVEEASISGCKSANERAQLINSRVAVLDALLLRKPPLTPEQTRLFNALQAFASSTPQSNPRELAKELKLALDLALNDTGLQSALSLVSLVDQGASAKAQVASGIGSFYNGNKFEEPTLTHLHQSKSSHMQAHKELGEEMTLACTEKVGKKAKVKPVVCKTLAEKAAIDAEEQQGLLRQVGHYKEDKDVPNHQFVNERLGSSSAQLSEAQKKLYSGIEKYQKNHLQKMAEYCKAHNLPIAQVDNPNFFREQFIKYSLSRDFTPYTPPSSGDSRKNNPEEATRTLNEFFGQDGAELYQLALKEERYSKEYMDAVFCTSTTHHKGEKWAQRPVIIVAGPSASGKSTAAHDAVKRANAYLPKVTTEGAPPGNDVVAVDGGVFREVSQMRKLAIRLANKQGYTGISDLHDQSAILGKGKKCIQKAVYETPSLGVVIPETFSNPLKVKTILKKIEKLENTQTIFTRVDGAEPTTFRRVVGYLGSRRAWKTSKFDQVAPLDLNSTEDLCESKAYGKQGFYWGQKGSIAAEKWYREHGQNKISFLIANDLLLIKPAKGKIPKSKAEQWENAEKNDEGALLVNRRLFDAWVKSDEPELNKFIKDNPRPSSLIYTVAEQNILEAVQQLEDRIDYEQAHRNRQEKIEILGLALNIVREVNPNKADSITLAIETINAMRKQNVTLSIHKTQRALAHVVGALEQRLEEVNQLDAVKNKVDNTSLNQEWQKIKRHQESEVNSLFTTLDSLRTIRKPLESIINNTFSWLNPAFQSSAKTAATALTPSVPELADGCDKLVAYLQQQKTQLTKFLEQLPKKEEIKGKPHSLGVEQHRQKLQSSLDQIEDELNNILLPAQKILRGDLTKSHVVAKDGLVKTIETAVENQQDIQLFTSFKSEHEDISIDKKNELLQTPLPQVQRQRRAVHLEQDKEKGPIYQMVSRVKEGECRKHTISNSSGEKIGIILEERTKEKALSDGSPPTHPNLEITVPRFPEGDAKTDIQAREDKITVAFAAALQMLAGYEKPPTKDKPLKLDGSDKEAMQFVYTALLIIGEHSSIPFKADAIKVGVPERVFNPKDEQGYFSTFSMNSCYNKYFKNSEVLKDILKGVKELSADKMGHEKAQKKLEDNIQQVTNVFREKMHTIINTDLVADEDEEDQHELS</sequence>
<dbReference type="RefSeq" id="WP_052674013.1">
    <property type="nucleotide sequence ID" value="NZ_LN614827.1"/>
</dbReference>
<gene>
    <name evidence="1" type="ORF">LFA_3439</name>
</gene>